<dbReference type="EMBL" id="WIUZ02000018">
    <property type="protein sequence ID" value="KAF9779797.1"/>
    <property type="molecule type" value="Genomic_DNA"/>
</dbReference>
<gene>
    <name evidence="3" type="ORF">BJ322DRAFT_1101649</name>
</gene>
<dbReference type="AlphaFoldDB" id="A0A9P6H5B6"/>
<reference evidence="3" key="2">
    <citation type="submission" date="2020-11" db="EMBL/GenBank/DDBJ databases">
        <authorList>
            <consortium name="DOE Joint Genome Institute"/>
            <person name="Kuo A."/>
            <person name="Miyauchi S."/>
            <person name="Kiss E."/>
            <person name="Drula E."/>
            <person name="Kohler A."/>
            <person name="Sanchez-Garcia M."/>
            <person name="Andreopoulos B."/>
            <person name="Barry K.W."/>
            <person name="Bonito G."/>
            <person name="Buee M."/>
            <person name="Carver A."/>
            <person name="Chen C."/>
            <person name="Cichocki N."/>
            <person name="Clum A."/>
            <person name="Culley D."/>
            <person name="Crous P.W."/>
            <person name="Fauchery L."/>
            <person name="Girlanda M."/>
            <person name="Hayes R."/>
            <person name="Keri Z."/>
            <person name="Labutti K."/>
            <person name="Lipzen A."/>
            <person name="Lombard V."/>
            <person name="Magnuson J."/>
            <person name="Maillard F."/>
            <person name="Morin E."/>
            <person name="Murat C."/>
            <person name="Nolan M."/>
            <person name="Ohm R."/>
            <person name="Pangilinan J."/>
            <person name="Pereira M."/>
            <person name="Perotto S."/>
            <person name="Peter M."/>
            <person name="Riley R."/>
            <person name="Sitrit Y."/>
            <person name="Stielow B."/>
            <person name="Szollosi G."/>
            <person name="Zifcakova L."/>
            <person name="Stursova M."/>
            <person name="Spatafora J.W."/>
            <person name="Tedersoo L."/>
            <person name="Vaario L.-M."/>
            <person name="Yamada A."/>
            <person name="Yan M."/>
            <person name="Wang P."/>
            <person name="Xu J."/>
            <person name="Bruns T."/>
            <person name="Baldrian P."/>
            <person name="Vilgalys R."/>
            <person name="Henrissat B."/>
            <person name="Grigoriev I.V."/>
            <person name="Hibbett D."/>
            <person name="Nagy L.G."/>
            <person name="Martin F.M."/>
        </authorList>
    </citation>
    <scope>NUCLEOTIDE SEQUENCE</scope>
    <source>
        <strain evidence="3">UH-Tt-Lm1</strain>
    </source>
</reference>
<sequence length="240" mass="26120">MSCWKIGPALATGNAIAMKASEDSSSWLPACAFNLVVGDGSTVGQTISEQMCIEKVAFTGSTVTSRKIMEGIAESDLKNVTLGLGGKSPNIDQASGIYKELLERFTNDVNQGPQGSQLQFDRTMSYIKSGKEQGANVHLGGGRVGDKGYYVEPMIFTETKREMRIVREGVFRPVAVVVELEDADDAVRQANDTLYRRVCSDSLLPIYPPFAFAGLASARKRRGRKDFEGSTAIRQFCSLQ</sequence>
<dbReference type="GO" id="GO:0016620">
    <property type="term" value="F:oxidoreductase activity, acting on the aldehyde or oxo group of donors, NAD or NADP as acceptor"/>
    <property type="evidence" value="ECO:0007669"/>
    <property type="project" value="InterPro"/>
</dbReference>
<dbReference type="OrthoDB" id="310895at2759"/>
<dbReference type="PANTHER" id="PTHR11699">
    <property type="entry name" value="ALDEHYDE DEHYDROGENASE-RELATED"/>
    <property type="match status" value="1"/>
</dbReference>
<reference evidence="3" key="1">
    <citation type="journal article" date="2020" name="Nat. Commun.">
        <title>Large-scale genome sequencing of mycorrhizal fungi provides insights into the early evolution of symbiotic traits.</title>
        <authorList>
            <person name="Miyauchi S."/>
            <person name="Kiss E."/>
            <person name="Kuo A."/>
            <person name="Drula E."/>
            <person name="Kohler A."/>
            <person name="Sanchez-Garcia M."/>
            <person name="Morin E."/>
            <person name="Andreopoulos B."/>
            <person name="Barry K.W."/>
            <person name="Bonito G."/>
            <person name="Buee M."/>
            <person name="Carver A."/>
            <person name="Chen C."/>
            <person name="Cichocki N."/>
            <person name="Clum A."/>
            <person name="Culley D."/>
            <person name="Crous P.W."/>
            <person name="Fauchery L."/>
            <person name="Girlanda M."/>
            <person name="Hayes R.D."/>
            <person name="Keri Z."/>
            <person name="LaButti K."/>
            <person name="Lipzen A."/>
            <person name="Lombard V."/>
            <person name="Magnuson J."/>
            <person name="Maillard F."/>
            <person name="Murat C."/>
            <person name="Nolan M."/>
            <person name="Ohm R.A."/>
            <person name="Pangilinan J."/>
            <person name="Pereira M.F."/>
            <person name="Perotto S."/>
            <person name="Peter M."/>
            <person name="Pfister S."/>
            <person name="Riley R."/>
            <person name="Sitrit Y."/>
            <person name="Stielow J.B."/>
            <person name="Szollosi G."/>
            <person name="Zifcakova L."/>
            <person name="Stursova M."/>
            <person name="Spatafora J.W."/>
            <person name="Tedersoo L."/>
            <person name="Vaario L.M."/>
            <person name="Yamada A."/>
            <person name="Yan M."/>
            <person name="Wang P."/>
            <person name="Xu J."/>
            <person name="Bruns T."/>
            <person name="Baldrian P."/>
            <person name="Vilgalys R."/>
            <person name="Dunand C."/>
            <person name="Henrissat B."/>
            <person name="Grigoriev I.V."/>
            <person name="Hibbett D."/>
            <person name="Nagy L.G."/>
            <person name="Martin F.M."/>
        </authorList>
    </citation>
    <scope>NUCLEOTIDE SEQUENCE</scope>
    <source>
        <strain evidence="3">UH-Tt-Lm1</strain>
    </source>
</reference>
<dbReference type="SUPFAM" id="SSF53720">
    <property type="entry name" value="ALDH-like"/>
    <property type="match status" value="1"/>
</dbReference>
<keyword evidence="4" id="KW-1185">Reference proteome</keyword>
<dbReference type="InterPro" id="IPR016162">
    <property type="entry name" value="Ald_DH_N"/>
</dbReference>
<dbReference type="InterPro" id="IPR016163">
    <property type="entry name" value="Ald_DH_C"/>
</dbReference>
<dbReference type="Gene3D" id="3.40.309.10">
    <property type="entry name" value="Aldehyde Dehydrogenase, Chain A, domain 2"/>
    <property type="match status" value="1"/>
</dbReference>
<feature type="domain" description="Aldehyde dehydrogenase" evidence="2">
    <location>
        <begin position="105"/>
        <end position="195"/>
    </location>
</feature>
<organism evidence="3 4">
    <name type="scientific">Thelephora terrestris</name>
    <dbReference type="NCBI Taxonomy" id="56493"/>
    <lineage>
        <taxon>Eukaryota</taxon>
        <taxon>Fungi</taxon>
        <taxon>Dikarya</taxon>
        <taxon>Basidiomycota</taxon>
        <taxon>Agaricomycotina</taxon>
        <taxon>Agaricomycetes</taxon>
        <taxon>Thelephorales</taxon>
        <taxon>Thelephoraceae</taxon>
        <taxon>Thelephora</taxon>
    </lineage>
</organism>
<proteinExistence type="inferred from homology"/>
<evidence type="ECO:0000313" key="4">
    <source>
        <dbReference type="Proteomes" id="UP000736335"/>
    </source>
</evidence>
<comment type="similarity">
    <text evidence="1">Belongs to the aldehyde dehydrogenase family.</text>
</comment>
<evidence type="ECO:0000259" key="2">
    <source>
        <dbReference type="Pfam" id="PF00171"/>
    </source>
</evidence>
<evidence type="ECO:0000256" key="1">
    <source>
        <dbReference type="ARBA" id="ARBA00009986"/>
    </source>
</evidence>
<accession>A0A9P6H5B6</accession>
<protein>
    <submittedName>
        <fullName evidence="3">Acetaldehyde dehydrogenase</fullName>
    </submittedName>
</protein>
<dbReference type="Proteomes" id="UP000736335">
    <property type="component" value="Unassembled WGS sequence"/>
</dbReference>
<dbReference type="Pfam" id="PF00171">
    <property type="entry name" value="Aldedh"/>
    <property type="match status" value="2"/>
</dbReference>
<feature type="domain" description="Aldehyde dehydrogenase" evidence="2">
    <location>
        <begin position="1"/>
        <end position="91"/>
    </location>
</feature>
<dbReference type="Gene3D" id="3.40.605.10">
    <property type="entry name" value="Aldehyde Dehydrogenase, Chain A, domain 1"/>
    <property type="match status" value="1"/>
</dbReference>
<comment type="caution">
    <text evidence="3">The sequence shown here is derived from an EMBL/GenBank/DDBJ whole genome shotgun (WGS) entry which is preliminary data.</text>
</comment>
<dbReference type="InterPro" id="IPR016161">
    <property type="entry name" value="Ald_DH/histidinol_DH"/>
</dbReference>
<evidence type="ECO:0000313" key="3">
    <source>
        <dbReference type="EMBL" id="KAF9779797.1"/>
    </source>
</evidence>
<name>A0A9P6H5B6_9AGAM</name>
<dbReference type="InterPro" id="IPR015590">
    <property type="entry name" value="Aldehyde_DH_dom"/>
</dbReference>